<name>A0A0F3H154_9BACT</name>
<keyword evidence="3" id="KW-1185">Reference proteome</keyword>
<proteinExistence type="predicted"/>
<accession>A0A0F3H154</accession>
<evidence type="ECO:0000256" key="1">
    <source>
        <dbReference type="SAM" id="MobiDB-lite"/>
    </source>
</evidence>
<gene>
    <name evidence="2" type="ORF">MBAV_001128</name>
</gene>
<feature type="compositionally biased region" description="Polar residues" evidence="1">
    <location>
        <begin position="32"/>
        <end position="49"/>
    </location>
</feature>
<protein>
    <submittedName>
        <fullName evidence="2">Secreted protein</fullName>
    </submittedName>
</protein>
<comment type="caution">
    <text evidence="2">The sequence shown here is derived from an EMBL/GenBank/DDBJ whole genome shotgun (WGS) entry which is preliminary data.</text>
</comment>
<dbReference type="Proteomes" id="UP000033423">
    <property type="component" value="Unassembled WGS sequence"/>
</dbReference>
<organism evidence="2 3">
    <name type="scientific">Candidatus Magnetobacterium bavaricum</name>
    <dbReference type="NCBI Taxonomy" id="29290"/>
    <lineage>
        <taxon>Bacteria</taxon>
        <taxon>Pseudomonadati</taxon>
        <taxon>Nitrospirota</taxon>
        <taxon>Thermodesulfovibrionia</taxon>
        <taxon>Thermodesulfovibrionales</taxon>
        <taxon>Candidatus Magnetobacteriaceae</taxon>
        <taxon>Candidatus Magnetobacterium</taxon>
    </lineage>
</organism>
<evidence type="ECO:0000313" key="2">
    <source>
        <dbReference type="EMBL" id="KJU86678.1"/>
    </source>
</evidence>
<evidence type="ECO:0000313" key="3">
    <source>
        <dbReference type="Proteomes" id="UP000033423"/>
    </source>
</evidence>
<dbReference type="AlphaFoldDB" id="A0A0F3H154"/>
<dbReference type="EMBL" id="LACI01000497">
    <property type="protein sequence ID" value="KJU86678.1"/>
    <property type="molecule type" value="Genomic_DNA"/>
</dbReference>
<sequence>MSASPPMRTFMASATVATSTPNSAALSLSITTRTSGLPSSKEVSTSTIPGSFENLPDISLV</sequence>
<feature type="region of interest" description="Disordered" evidence="1">
    <location>
        <begin position="32"/>
        <end position="61"/>
    </location>
</feature>
<reference evidence="2 3" key="1">
    <citation type="submission" date="2015-02" db="EMBL/GenBank/DDBJ databases">
        <title>Single-cell genomics of uncultivated deep-branching MTB reveals a conserved set of magnetosome genes.</title>
        <authorList>
            <person name="Kolinko S."/>
            <person name="Richter M."/>
            <person name="Glockner F.O."/>
            <person name="Brachmann A."/>
            <person name="Schuler D."/>
        </authorList>
    </citation>
    <scope>NUCLEOTIDE SEQUENCE [LARGE SCALE GENOMIC DNA]</scope>
    <source>
        <strain evidence="2">TM-1</strain>
    </source>
</reference>